<dbReference type="GO" id="GO:0051607">
    <property type="term" value="P:defense response to virus"/>
    <property type="evidence" value="ECO:0007669"/>
    <property type="project" value="TreeGrafter"/>
</dbReference>
<dbReference type="Proteomes" id="UP000515163">
    <property type="component" value="Unplaced"/>
</dbReference>
<organism evidence="4 5">
    <name type="scientific">Actinia tenebrosa</name>
    <name type="common">Australian red waratah sea anemone</name>
    <dbReference type="NCBI Taxonomy" id="6105"/>
    <lineage>
        <taxon>Eukaryota</taxon>
        <taxon>Metazoa</taxon>
        <taxon>Cnidaria</taxon>
        <taxon>Anthozoa</taxon>
        <taxon>Hexacorallia</taxon>
        <taxon>Actiniaria</taxon>
        <taxon>Actiniidae</taxon>
        <taxon>Actinia</taxon>
    </lineage>
</organism>
<evidence type="ECO:0000256" key="3">
    <source>
        <dbReference type="ARBA" id="ARBA00038336"/>
    </source>
</evidence>
<dbReference type="SUPFAM" id="SSF48452">
    <property type="entry name" value="TPR-like"/>
    <property type="match status" value="1"/>
</dbReference>
<dbReference type="AlphaFoldDB" id="A0A6P8HMH2"/>
<sequence length="255" mass="29661">MAKYNIYQMLSSLPCHFTWDQLRLQNARRTVQMNIENLEEHIEQTIHGTEVESYNLMGFYKTQKESFVEARYYFNKALENTKTEDEKIVGLGCLAWLTWKEGSSDSSAQDLIVKKFTEVKRILGVREDRDIPEVMAEKAFSIANSGYSGSSFQEALVCIDRALKEKTDNVMFKFTKVFVMQHLHNARKKEVDQHDPTVNEIKMLWEEIIDNLENCPYLDVMYGQALIQYALFLAKINKHDNGVESQKYAERARGC</sequence>
<evidence type="ECO:0000256" key="1">
    <source>
        <dbReference type="ARBA" id="ARBA00022737"/>
    </source>
</evidence>
<evidence type="ECO:0000256" key="2">
    <source>
        <dbReference type="ARBA" id="ARBA00022803"/>
    </source>
</evidence>
<evidence type="ECO:0000313" key="5">
    <source>
        <dbReference type="RefSeq" id="XP_031556208.1"/>
    </source>
</evidence>
<dbReference type="OrthoDB" id="10300257at2759"/>
<keyword evidence="1" id="KW-0677">Repeat</keyword>
<dbReference type="RefSeq" id="XP_031556208.1">
    <property type="nucleotide sequence ID" value="XM_031700348.1"/>
</dbReference>
<dbReference type="InterPro" id="IPR011990">
    <property type="entry name" value="TPR-like_helical_dom_sf"/>
</dbReference>
<accession>A0A6P8HMH2</accession>
<name>A0A6P8HMH2_ACTTE</name>
<keyword evidence="4" id="KW-1185">Reference proteome</keyword>
<gene>
    <name evidence="5" type="primary">LOC116292977</name>
</gene>
<dbReference type="KEGG" id="aten:116292977"/>
<keyword evidence="2" id="KW-0802">TPR repeat</keyword>
<evidence type="ECO:0000313" key="4">
    <source>
        <dbReference type="Proteomes" id="UP000515163"/>
    </source>
</evidence>
<protein>
    <submittedName>
        <fullName evidence="5">Uncharacterized protein LOC116292977</fullName>
    </submittedName>
</protein>
<proteinExistence type="inferred from homology"/>
<dbReference type="Gene3D" id="1.25.40.10">
    <property type="entry name" value="Tetratricopeptide repeat domain"/>
    <property type="match status" value="1"/>
</dbReference>
<dbReference type="GeneID" id="116292977"/>
<reference evidence="5" key="1">
    <citation type="submission" date="2025-08" db="UniProtKB">
        <authorList>
            <consortium name="RefSeq"/>
        </authorList>
    </citation>
    <scope>IDENTIFICATION</scope>
    <source>
        <tissue evidence="5">Tentacle</tissue>
    </source>
</reference>
<dbReference type="GO" id="GO:0005829">
    <property type="term" value="C:cytosol"/>
    <property type="evidence" value="ECO:0007669"/>
    <property type="project" value="TreeGrafter"/>
</dbReference>
<dbReference type="InParanoid" id="A0A6P8HMH2"/>
<comment type="similarity">
    <text evidence="3">Belongs to the IFIT family.</text>
</comment>
<dbReference type="PANTHER" id="PTHR10271">
    <property type="entry name" value="INTERFERON-INDUCED PROTEIN WITH TETRATRICOPEPTIDE REPEATS"/>
    <property type="match status" value="1"/>
</dbReference>
<dbReference type="PANTHER" id="PTHR10271:SF0">
    <property type="entry name" value="INTERFERON-INDUCED PROTEIN WITH TETRATRICOPEPTIDE REPEATS 5"/>
    <property type="match status" value="1"/>
</dbReference>